<feature type="transmembrane region" description="Helical" evidence="7">
    <location>
        <begin position="397"/>
        <end position="418"/>
    </location>
</feature>
<dbReference type="Gene3D" id="1.20.1250.20">
    <property type="entry name" value="MFS general substrate transporter like domains"/>
    <property type="match status" value="1"/>
</dbReference>
<dbReference type="SUPFAM" id="SSF103473">
    <property type="entry name" value="MFS general substrate transporter"/>
    <property type="match status" value="1"/>
</dbReference>
<feature type="transmembrane region" description="Helical" evidence="7">
    <location>
        <begin position="102"/>
        <end position="121"/>
    </location>
</feature>
<evidence type="ECO:0000256" key="4">
    <source>
        <dbReference type="ARBA" id="ARBA00022989"/>
    </source>
</evidence>
<dbReference type="InterPro" id="IPR020846">
    <property type="entry name" value="MFS_dom"/>
</dbReference>
<feature type="transmembrane region" description="Helical" evidence="7">
    <location>
        <begin position="163"/>
        <end position="182"/>
    </location>
</feature>
<evidence type="ECO:0000313" key="9">
    <source>
        <dbReference type="EMBL" id="ODQ74088.1"/>
    </source>
</evidence>
<feature type="transmembrane region" description="Helical" evidence="7">
    <location>
        <begin position="364"/>
        <end position="385"/>
    </location>
</feature>
<dbReference type="PANTHER" id="PTHR43791">
    <property type="entry name" value="PERMEASE-RELATED"/>
    <property type="match status" value="1"/>
</dbReference>
<dbReference type="Pfam" id="PF07690">
    <property type="entry name" value="MFS_1"/>
    <property type="match status" value="1"/>
</dbReference>
<sequence>MGYDYYMNPFAEWIGWFPKHMSREERVLVNKLDFLILVFACFSTWANTLDVNAIYNAYVSGMLDDLELYGNKLNYLNAVYWVGTIVFQIPSNMLLTVVPAEYYIPICEVLWGMFTLGTAFVKNYNQLMVMRFFVGVTSTPCWICNVAILNSWYRKQELGKRNAVYYCTWPLGSMFSGYLQNACLTLDGVGGLQGWRWLFIVCTIITIPISFIGIFFFPNVPSRCNSRWLTAREKELAQTRLLEEGFAPSVGLSWKVMKRVFTCWQTWVFFVLANLFWQTPYASSTPYLLWLNDALYPAQTTADINLVNNLSTAGAAISMVSALFFAFYSDWRGNRWDSMLAAGILVLVCNVILLVWNVSNGAKYFAFIALGFCNGPINLVIAWVAESLSYDLEVRTISLAVINMGYCILALVLPLTAWQTVDAPRYFGGYIWSVAISALELVMIPLPIYLERRDKRLGIHQMEKADISVNAAGLDDISSDMDHSFTAEDFEKKGGAVVVMEV</sequence>
<proteinExistence type="inferred from homology"/>
<keyword evidence="10" id="KW-1185">Reference proteome</keyword>
<feature type="transmembrane region" description="Helical" evidence="7">
    <location>
        <begin position="340"/>
        <end position="358"/>
    </location>
</feature>
<feature type="transmembrane region" description="Helical" evidence="7">
    <location>
        <begin position="78"/>
        <end position="95"/>
    </location>
</feature>
<dbReference type="GO" id="GO:0016020">
    <property type="term" value="C:membrane"/>
    <property type="evidence" value="ECO:0007669"/>
    <property type="project" value="UniProtKB-SubCell"/>
</dbReference>
<keyword evidence="3 7" id="KW-0812">Transmembrane</keyword>
<keyword evidence="4 7" id="KW-1133">Transmembrane helix</keyword>
<reference evidence="9 10" key="1">
    <citation type="journal article" date="2016" name="Proc. Natl. Acad. Sci. U.S.A.">
        <title>Comparative genomics of biotechnologically important yeasts.</title>
        <authorList>
            <person name="Riley R."/>
            <person name="Haridas S."/>
            <person name="Wolfe K.H."/>
            <person name="Lopes M.R."/>
            <person name="Hittinger C.T."/>
            <person name="Goeker M."/>
            <person name="Salamov A.A."/>
            <person name="Wisecaver J.H."/>
            <person name="Long T.M."/>
            <person name="Calvey C.H."/>
            <person name="Aerts A.L."/>
            <person name="Barry K.W."/>
            <person name="Choi C."/>
            <person name="Clum A."/>
            <person name="Coughlan A.Y."/>
            <person name="Deshpande S."/>
            <person name="Douglass A.P."/>
            <person name="Hanson S.J."/>
            <person name="Klenk H.-P."/>
            <person name="LaButti K.M."/>
            <person name="Lapidus A."/>
            <person name="Lindquist E.A."/>
            <person name="Lipzen A.M."/>
            <person name="Meier-Kolthoff J.P."/>
            <person name="Ohm R.A."/>
            <person name="Otillar R.P."/>
            <person name="Pangilinan J.L."/>
            <person name="Peng Y."/>
            <person name="Rokas A."/>
            <person name="Rosa C.A."/>
            <person name="Scheuner C."/>
            <person name="Sibirny A.A."/>
            <person name="Slot J.C."/>
            <person name="Stielow J.B."/>
            <person name="Sun H."/>
            <person name="Kurtzman C.P."/>
            <person name="Blackwell M."/>
            <person name="Grigoriev I.V."/>
            <person name="Jeffries T.W."/>
        </authorList>
    </citation>
    <scope>NUCLEOTIDE SEQUENCE [LARGE SCALE GENOMIC DNA]</scope>
    <source>
        <strain evidence="9 10">NRRL Y-11557</strain>
    </source>
</reference>
<evidence type="ECO:0000259" key="8">
    <source>
        <dbReference type="PROSITE" id="PS50850"/>
    </source>
</evidence>
<feature type="transmembrane region" description="Helical" evidence="7">
    <location>
        <begin position="127"/>
        <end position="151"/>
    </location>
</feature>
<dbReference type="FunFam" id="1.20.1250.20:FF:000065">
    <property type="entry name" value="Putative MFS pantothenate transporter"/>
    <property type="match status" value="1"/>
</dbReference>
<accession>A0A1E3Q937</accession>
<name>A0A1E3Q937_LIPST</name>
<evidence type="ECO:0000256" key="5">
    <source>
        <dbReference type="ARBA" id="ARBA00023136"/>
    </source>
</evidence>
<evidence type="ECO:0000256" key="7">
    <source>
        <dbReference type="SAM" id="Phobius"/>
    </source>
</evidence>
<feature type="transmembrane region" description="Helical" evidence="7">
    <location>
        <begin position="267"/>
        <end position="290"/>
    </location>
</feature>
<feature type="transmembrane region" description="Helical" evidence="7">
    <location>
        <begin position="430"/>
        <end position="450"/>
    </location>
</feature>
<feature type="transmembrane region" description="Helical" evidence="7">
    <location>
        <begin position="310"/>
        <end position="328"/>
    </location>
</feature>
<dbReference type="EMBL" id="KV454292">
    <property type="protein sequence ID" value="ODQ74088.1"/>
    <property type="molecule type" value="Genomic_DNA"/>
</dbReference>
<comment type="subcellular location">
    <subcellularLocation>
        <location evidence="1">Membrane</location>
        <topology evidence="1">Multi-pass membrane protein</topology>
    </subcellularLocation>
</comment>
<gene>
    <name evidence="9" type="ORF">LIPSTDRAFT_336519</name>
</gene>
<feature type="transmembrane region" description="Helical" evidence="7">
    <location>
        <begin position="34"/>
        <end position="58"/>
    </location>
</feature>
<evidence type="ECO:0000313" key="10">
    <source>
        <dbReference type="Proteomes" id="UP000094385"/>
    </source>
</evidence>
<protein>
    <recommendedName>
        <fullName evidence="8">Major facilitator superfamily (MFS) profile domain-containing protein</fullName>
    </recommendedName>
</protein>
<evidence type="ECO:0000256" key="6">
    <source>
        <dbReference type="ARBA" id="ARBA00037968"/>
    </source>
</evidence>
<evidence type="ECO:0000256" key="2">
    <source>
        <dbReference type="ARBA" id="ARBA00022448"/>
    </source>
</evidence>
<dbReference type="STRING" id="675824.A0A1E3Q937"/>
<dbReference type="AlphaFoldDB" id="A0A1E3Q937"/>
<keyword evidence="5 7" id="KW-0472">Membrane</keyword>
<dbReference type="PROSITE" id="PS50850">
    <property type="entry name" value="MFS"/>
    <property type="match status" value="1"/>
</dbReference>
<evidence type="ECO:0000256" key="1">
    <source>
        <dbReference type="ARBA" id="ARBA00004141"/>
    </source>
</evidence>
<comment type="similarity">
    <text evidence="6">Belongs to the major facilitator superfamily. Allantoate permease family.</text>
</comment>
<dbReference type="OrthoDB" id="3639251at2759"/>
<feature type="transmembrane region" description="Helical" evidence="7">
    <location>
        <begin position="194"/>
        <end position="217"/>
    </location>
</feature>
<organism evidence="9 10">
    <name type="scientific">Lipomyces starkeyi NRRL Y-11557</name>
    <dbReference type="NCBI Taxonomy" id="675824"/>
    <lineage>
        <taxon>Eukaryota</taxon>
        <taxon>Fungi</taxon>
        <taxon>Dikarya</taxon>
        <taxon>Ascomycota</taxon>
        <taxon>Saccharomycotina</taxon>
        <taxon>Lipomycetes</taxon>
        <taxon>Lipomycetales</taxon>
        <taxon>Lipomycetaceae</taxon>
        <taxon>Lipomyces</taxon>
    </lineage>
</organism>
<dbReference type="PANTHER" id="PTHR43791:SF39">
    <property type="entry name" value="TRANSPORTER LIZ1_SEO1, PUTATIVE (AFU_ORTHOLOGUE AFUA_3G00980)-RELATED"/>
    <property type="match status" value="1"/>
</dbReference>
<dbReference type="GO" id="GO:0022857">
    <property type="term" value="F:transmembrane transporter activity"/>
    <property type="evidence" value="ECO:0007669"/>
    <property type="project" value="InterPro"/>
</dbReference>
<dbReference type="InterPro" id="IPR036259">
    <property type="entry name" value="MFS_trans_sf"/>
</dbReference>
<dbReference type="InterPro" id="IPR011701">
    <property type="entry name" value="MFS"/>
</dbReference>
<evidence type="ECO:0000256" key="3">
    <source>
        <dbReference type="ARBA" id="ARBA00022692"/>
    </source>
</evidence>
<dbReference type="Proteomes" id="UP000094385">
    <property type="component" value="Unassembled WGS sequence"/>
</dbReference>
<keyword evidence="2" id="KW-0813">Transport</keyword>
<feature type="domain" description="Major facilitator superfamily (MFS) profile" evidence="8">
    <location>
        <begin position="36"/>
        <end position="455"/>
    </location>
</feature>